<sequence>MLSRFIALMLISALLPAATALFSLVKLPFPLAWGLFGVFALLALAGWQRQSSRLLTAAWLGFLGLSAVMGGYVADELNRSGSLTVEGFSLVLGLGLLLTLTLRPEVRH</sequence>
<evidence type="ECO:0000256" key="1">
    <source>
        <dbReference type="SAM" id="Phobius"/>
    </source>
</evidence>
<keyword evidence="1" id="KW-1133">Transmembrane helix</keyword>
<feature type="transmembrane region" description="Helical" evidence="1">
    <location>
        <begin position="80"/>
        <end position="102"/>
    </location>
</feature>
<organism evidence="2 3">
    <name type="scientific">Deinococcus piscis</name>
    <dbReference type="NCBI Taxonomy" id="394230"/>
    <lineage>
        <taxon>Bacteria</taxon>
        <taxon>Thermotogati</taxon>
        <taxon>Deinococcota</taxon>
        <taxon>Deinococci</taxon>
        <taxon>Deinococcales</taxon>
        <taxon>Deinococcaceae</taxon>
        <taxon>Deinococcus</taxon>
    </lineage>
</organism>
<reference evidence="3" key="1">
    <citation type="journal article" date="2019" name="Int. J. Syst. Evol. Microbiol.">
        <title>The Global Catalogue of Microorganisms (GCM) 10K type strain sequencing project: providing services to taxonomists for standard genome sequencing and annotation.</title>
        <authorList>
            <consortium name="The Broad Institute Genomics Platform"/>
            <consortium name="The Broad Institute Genome Sequencing Center for Infectious Disease"/>
            <person name="Wu L."/>
            <person name="Ma J."/>
        </authorList>
    </citation>
    <scope>NUCLEOTIDE SEQUENCE [LARGE SCALE GENOMIC DNA]</scope>
    <source>
        <strain evidence="3">CGMCC 1.18439</strain>
    </source>
</reference>
<feature type="transmembrane region" description="Helical" evidence="1">
    <location>
        <begin position="30"/>
        <end position="47"/>
    </location>
</feature>
<protein>
    <submittedName>
        <fullName evidence="2">Uncharacterized protein</fullName>
    </submittedName>
</protein>
<gene>
    <name evidence="2" type="ORF">GCM10017783_15350</name>
</gene>
<evidence type="ECO:0000313" key="2">
    <source>
        <dbReference type="EMBL" id="GHG03689.1"/>
    </source>
</evidence>
<proteinExistence type="predicted"/>
<keyword evidence="1" id="KW-0812">Transmembrane</keyword>
<keyword evidence="3" id="KW-1185">Reference proteome</keyword>
<evidence type="ECO:0000313" key="3">
    <source>
        <dbReference type="Proteomes" id="UP000632154"/>
    </source>
</evidence>
<keyword evidence="1" id="KW-0472">Membrane</keyword>
<accession>A0ABQ3K689</accession>
<comment type="caution">
    <text evidence="2">The sequence shown here is derived from an EMBL/GenBank/DDBJ whole genome shotgun (WGS) entry which is preliminary data.</text>
</comment>
<dbReference type="EMBL" id="BNAL01000017">
    <property type="protein sequence ID" value="GHG03689.1"/>
    <property type="molecule type" value="Genomic_DNA"/>
</dbReference>
<feature type="transmembrane region" description="Helical" evidence="1">
    <location>
        <begin position="54"/>
        <end position="74"/>
    </location>
</feature>
<dbReference type="RefSeq" id="WP_189643099.1">
    <property type="nucleotide sequence ID" value="NZ_BNAL01000017.1"/>
</dbReference>
<dbReference type="Proteomes" id="UP000632154">
    <property type="component" value="Unassembled WGS sequence"/>
</dbReference>
<name>A0ABQ3K689_9DEIO</name>